<evidence type="ECO:0000313" key="1">
    <source>
        <dbReference type="EMBL" id="GAA0160075.1"/>
    </source>
</evidence>
<organism evidence="1 2">
    <name type="scientific">Lithospermum erythrorhizon</name>
    <name type="common">Purple gromwell</name>
    <name type="synonym">Lithospermum officinale var. erythrorhizon</name>
    <dbReference type="NCBI Taxonomy" id="34254"/>
    <lineage>
        <taxon>Eukaryota</taxon>
        <taxon>Viridiplantae</taxon>
        <taxon>Streptophyta</taxon>
        <taxon>Embryophyta</taxon>
        <taxon>Tracheophyta</taxon>
        <taxon>Spermatophyta</taxon>
        <taxon>Magnoliopsida</taxon>
        <taxon>eudicotyledons</taxon>
        <taxon>Gunneridae</taxon>
        <taxon>Pentapetalae</taxon>
        <taxon>asterids</taxon>
        <taxon>lamiids</taxon>
        <taxon>Boraginales</taxon>
        <taxon>Boraginaceae</taxon>
        <taxon>Boraginoideae</taxon>
        <taxon>Lithospermeae</taxon>
        <taxon>Lithospermum</taxon>
    </lineage>
</organism>
<dbReference type="EMBL" id="BAABME010003772">
    <property type="protein sequence ID" value="GAA0160075.1"/>
    <property type="molecule type" value="Genomic_DNA"/>
</dbReference>
<name>A0AAV3Q809_LITER</name>
<keyword evidence="2" id="KW-1185">Reference proteome</keyword>
<comment type="caution">
    <text evidence="1">The sequence shown here is derived from an EMBL/GenBank/DDBJ whole genome shotgun (WGS) entry which is preliminary data.</text>
</comment>
<protein>
    <submittedName>
        <fullName evidence="1">Uncharacterized protein</fullName>
    </submittedName>
</protein>
<proteinExistence type="predicted"/>
<sequence length="71" mass="8550">MTLYKRDTDSKLSIILAFDLGDEERCDLRELTSRKALQWLLSRSIVECTCPQWSYFSMVYLTVLYFFRFHV</sequence>
<reference evidence="1 2" key="1">
    <citation type="submission" date="2024-01" db="EMBL/GenBank/DDBJ databases">
        <title>The complete chloroplast genome sequence of Lithospermum erythrorhizon: insights into the phylogenetic relationship among Boraginaceae species and the maternal lineages of purple gromwells.</title>
        <authorList>
            <person name="Okada T."/>
            <person name="Watanabe K."/>
        </authorList>
    </citation>
    <scope>NUCLEOTIDE SEQUENCE [LARGE SCALE GENOMIC DNA]</scope>
</reference>
<dbReference type="AlphaFoldDB" id="A0AAV3Q809"/>
<accession>A0AAV3Q809</accession>
<evidence type="ECO:0000313" key="2">
    <source>
        <dbReference type="Proteomes" id="UP001454036"/>
    </source>
</evidence>
<dbReference type="Proteomes" id="UP001454036">
    <property type="component" value="Unassembled WGS sequence"/>
</dbReference>
<gene>
    <name evidence="1" type="ORF">LIER_16712</name>
</gene>